<protein>
    <submittedName>
        <fullName evidence="1">Uncharacterized protein</fullName>
    </submittedName>
</protein>
<dbReference type="RefSeq" id="WP_061164135.1">
    <property type="nucleotide sequence ID" value="NZ_FCOI02000034.1"/>
</dbReference>
<sequence length="73" mass="7915">MAGDNSYKPGEIVKVSGIYAVVRDDGKDTFEVTCVEGEHFPPTRSGKGAHFELKYGARHAHTHEALKGTEARG</sequence>
<dbReference type="STRING" id="1777137.AWB76_06513"/>
<name>A0A158D6E1_9BURK</name>
<reference evidence="2" key="1">
    <citation type="submission" date="2016-01" db="EMBL/GenBank/DDBJ databases">
        <authorList>
            <person name="Peeters Charlotte."/>
        </authorList>
    </citation>
    <scope>NUCLEOTIDE SEQUENCE [LARGE SCALE GENOMIC DNA]</scope>
</reference>
<keyword evidence="2" id="KW-1185">Reference proteome</keyword>
<gene>
    <name evidence="1" type="ORF">AWB76_06513</name>
</gene>
<proteinExistence type="predicted"/>
<organism evidence="1 2">
    <name type="scientific">Caballeronia temeraria</name>
    <dbReference type="NCBI Taxonomy" id="1777137"/>
    <lineage>
        <taxon>Bacteria</taxon>
        <taxon>Pseudomonadati</taxon>
        <taxon>Pseudomonadota</taxon>
        <taxon>Betaproteobacteria</taxon>
        <taxon>Burkholderiales</taxon>
        <taxon>Burkholderiaceae</taxon>
        <taxon>Caballeronia</taxon>
    </lineage>
</organism>
<dbReference type="EMBL" id="FCOI02000034">
    <property type="protein sequence ID" value="SAK90081.1"/>
    <property type="molecule type" value="Genomic_DNA"/>
</dbReference>
<dbReference type="AlphaFoldDB" id="A0A158D6E1"/>
<dbReference type="Proteomes" id="UP000054624">
    <property type="component" value="Unassembled WGS sequence"/>
</dbReference>
<evidence type="ECO:0000313" key="1">
    <source>
        <dbReference type="EMBL" id="SAK90081.1"/>
    </source>
</evidence>
<accession>A0A158D6E1</accession>
<dbReference type="OrthoDB" id="8481092at2"/>
<evidence type="ECO:0000313" key="2">
    <source>
        <dbReference type="Proteomes" id="UP000054624"/>
    </source>
</evidence>